<dbReference type="Proteomes" id="UP000276133">
    <property type="component" value="Unassembled WGS sequence"/>
</dbReference>
<comment type="caution">
    <text evidence="1">The sequence shown here is derived from an EMBL/GenBank/DDBJ whole genome shotgun (WGS) entry which is preliminary data.</text>
</comment>
<reference evidence="1 2" key="1">
    <citation type="journal article" date="2018" name="Sci. Rep.">
        <title>Genomic signatures of local adaptation to the degree of environmental predictability in rotifers.</title>
        <authorList>
            <person name="Franch-Gras L."/>
            <person name="Hahn C."/>
            <person name="Garcia-Roger E.M."/>
            <person name="Carmona M.J."/>
            <person name="Serra M."/>
            <person name="Gomez A."/>
        </authorList>
    </citation>
    <scope>NUCLEOTIDE SEQUENCE [LARGE SCALE GENOMIC DNA]</scope>
    <source>
        <strain evidence="1">HYR1</strain>
    </source>
</reference>
<dbReference type="EMBL" id="REGN01000742">
    <property type="protein sequence ID" value="RNA39527.1"/>
    <property type="molecule type" value="Genomic_DNA"/>
</dbReference>
<keyword evidence="2" id="KW-1185">Reference proteome</keyword>
<proteinExistence type="predicted"/>
<evidence type="ECO:0000313" key="1">
    <source>
        <dbReference type="EMBL" id="RNA39527.1"/>
    </source>
</evidence>
<protein>
    <submittedName>
        <fullName evidence="1">Uncharacterized protein</fullName>
    </submittedName>
</protein>
<evidence type="ECO:0000313" key="2">
    <source>
        <dbReference type="Proteomes" id="UP000276133"/>
    </source>
</evidence>
<name>A0A3M7SV64_BRAPC</name>
<gene>
    <name evidence="1" type="ORF">BpHYR1_014351</name>
</gene>
<sequence>MNIYIEENYQNSFNCSKINHYSKELLYFLLNIQCFNLKSRSGNITSFYFNVCSIINDRFCFVKKKCVPFSQNG</sequence>
<dbReference type="AlphaFoldDB" id="A0A3M7SV64"/>
<organism evidence="1 2">
    <name type="scientific">Brachionus plicatilis</name>
    <name type="common">Marine rotifer</name>
    <name type="synonym">Brachionus muelleri</name>
    <dbReference type="NCBI Taxonomy" id="10195"/>
    <lineage>
        <taxon>Eukaryota</taxon>
        <taxon>Metazoa</taxon>
        <taxon>Spiralia</taxon>
        <taxon>Gnathifera</taxon>
        <taxon>Rotifera</taxon>
        <taxon>Eurotatoria</taxon>
        <taxon>Monogononta</taxon>
        <taxon>Pseudotrocha</taxon>
        <taxon>Ploima</taxon>
        <taxon>Brachionidae</taxon>
        <taxon>Brachionus</taxon>
    </lineage>
</organism>
<accession>A0A3M7SV64</accession>